<organism evidence="15 16">
    <name type="scientific">Legionella brunensis</name>
    <dbReference type="NCBI Taxonomy" id="29422"/>
    <lineage>
        <taxon>Bacteria</taxon>
        <taxon>Pseudomonadati</taxon>
        <taxon>Pseudomonadota</taxon>
        <taxon>Gammaproteobacteria</taxon>
        <taxon>Legionellales</taxon>
        <taxon>Legionellaceae</taxon>
        <taxon>Legionella</taxon>
    </lineage>
</organism>
<evidence type="ECO:0000256" key="8">
    <source>
        <dbReference type="ARBA" id="ARBA00022982"/>
    </source>
</evidence>
<comment type="similarity">
    <text evidence="12">Belongs to the cytochrome b561 family.</text>
</comment>
<keyword evidence="4" id="KW-1003">Cell membrane</keyword>
<dbReference type="PANTHER" id="PTHR30529:SF1">
    <property type="entry name" value="CYTOCHROME B561 HOMOLOG 2"/>
    <property type="match status" value="1"/>
</dbReference>
<dbReference type="RefSeq" id="WP_058440720.1">
    <property type="nucleotide sequence ID" value="NZ_CAAAHU010000007.1"/>
</dbReference>
<keyword evidence="11 13" id="KW-0472">Membrane</keyword>
<keyword evidence="10" id="KW-0408">Iron</keyword>
<dbReference type="Proteomes" id="UP000054742">
    <property type="component" value="Unassembled WGS sequence"/>
</dbReference>
<keyword evidence="9 13" id="KW-1133">Transmembrane helix</keyword>
<dbReference type="GO" id="GO:0005886">
    <property type="term" value="C:plasma membrane"/>
    <property type="evidence" value="ECO:0007669"/>
    <property type="project" value="UniProtKB-SubCell"/>
</dbReference>
<evidence type="ECO:0000256" key="10">
    <source>
        <dbReference type="ARBA" id="ARBA00023004"/>
    </source>
</evidence>
<evidence type="ECO:0000256" key="1">
    <source>
        <dbReference type="ARBA" id="ARBA00001970"/>
    </source>
</evidence>
<dbReference type="AlphaFoldDB" id="A0A0W0STU1"/>
<feature type="transmembrane region" description="Helical" evidence="13">
    <location>
        <begin position="89"/>
        <end position="112"/>
    </location>
</feature>
<dbReference type="InterPro" id="IPR016174">
    <property type="entry name" value="Di-haem_cyt_TM"/>
</dbReference>
<feature type="transmembrane region" description="Helical" evidence="13">
    <location>
        <begin position="46"/>
        <end position="69"/>
    </location>
</feature>
<dbReference type="STRING" id="29422.Lbru_0633"/>
<keyword evidence="3" id="KW-0813">Transport</keyword>
<evidence type="ECO:0000259" key="14">
    <source>
        <dbReference type="Pfam" id="PF01292"/>
    </source>
</evidence>
<accession>A0A0W0STU1</accession>
<proteinExistence type="inferred from homology"/>
<dbReference type="InterPro" id="IPR052168">
    <property type="entry name" value="Cytochrome_b561_oxidase"/>
</dbReference>
<evidence type="ECO:0000256" key="12">
    <source>
        <dbReference type="ARBA" id="ARBA00037975"/>
    </source>
</evidence>
<dbReference type="PATRIC" id="fig|29422.6.peg.663"/>
<name>A0A0W0STU1_9GAMM</name>
<keyword evidence="6 13" id="KW-0812">Transmembrane</keyword>
<dbReference type="Pfam" id="PF01292">
    <property type="entry name" value="Ni_hydr_CYTB"/>
    <property type="match status" value="1"/>
</dbReference>
<evidence type="ECO:0000256" key="7">
    <source>
        <dbReference type="ARBA" id="ARBA00022723"/>
    </source>
</evidence>
<sequence>MTKNFAKEYSKGFKFVHWLVALLVIIMLCVGFFLDDIPEQYQPIAYLIHKSVGLTILFLMIFRTIMVAFKGRLPLPESVPLWEKLFSRLVQYSFYIFLILMPLSGWIMSVAANRIPSFFGLFLLPIPGIEPNEPLAHFMADVHSVIAWILIVLATLHISGALKHHFYDKDEVLRRMLP</sequence>
<keyword evidence="16" id="KW-1185">Reference proteome</keyword>
<comment type="subcellular location">
    <subcellularLocation>
        <location evidence="2">Cell membrane</location>
        <topology evidence="2">Multi-pass membrane protein</topology>
    </subcellularLocation>
</comment>
<keyword evidence="8" id="KW-0249">Electron transport</keyword>
<feature type="transmembrane region" description="Helical" evidence="13">
    <location>
        <begin position="145"/>
        <end position="166"/>
    </location>
</feature>
<feature type="domain" description="Cytochrome b561 bacterial/Ni-hydrogenase" evidence="14">
    <location>
        <begin position="9"/>
        <end position="178"/>
    </location>
</feature>
<evidence type="ECO:0000256" key="13">
    <source>
        <dbReference type="SAM" id="Phobius"/>
    </source>
</evidence>
<dbReference type="PANTHER" id="PTHR30529">
    <property type="entry name" value="CYTOCHROME B561"/>
    <property type="match status" value="1"/>
</dbReference>
<evidence type="ECO:0000256" key="9">
    <source>
        <dbReference type="ARBA" id="ARBA00022989"/>
    </source>
</evidence>
<evidence type="ECO:0000256" key="4">
    <source>
        <dbReference type="ARBA" id="ARBA00022475"/>
    </source>
</evidence>
<evidence type="ECO:0000256" key="6">
    <source>
        <dbReference type="ARBA" id="ARBA00022692"/>
    </source>
</evidence>
<evidence type="ECO:0000256" key="5">
    <source>
        <dbReference type="ARBA" id="ARBA00022617"/>
    </source>
</evidence>
<dbReference type="GO" id="GO:0046872">
    <property type="term" value="F:metal ion binding"/>
    <property type="evidence" value="ECO:0007669"/>
    <property type="project" value="UniProtKB-KW"/>
</dbReference>
<dbReference type="OrthoDB" id="8589936at2"/>
<evidence type="ECO:0000256" key="11">
    <source>
        <dbReference type="ARBA" id="ARBA00023136"/>
    </source>
</evidence>
<evidence type="ECO:0000313" key="15">
    <source>
        <dbReference type="EMBL" id="KTC86692.1"/>
    </source>
</evidence>
<evidence type="ECO:0000256" key="2">
    <source>
        <dbReference type="ARBA" id="ARBA00004651"/>
    </source>
</evidence>
<evidence type="ECO:0000256" key="3">
    <source>
        <dbReference type="ARBA" id="ARBA00022448"/>
    </source>
</evidence>
<keyword evidence="5" id="KW-0349">Heme</keyword>
<comment type="caution">
    <text evidence="15">The sequence shown here is derived from an EMBL/GenBank/DDBJ whole genome shotgun (WGS) entry which is preliminary data.</text>
</comment>
<dbReference type="SUPFAM" id="SSF81342">
    <property type="entry name" value="Transmembrane di-heme cytochromes"/>
    <property type="match status" value="1"/>
</dbReference>
<dbReference type="EMBL" id="LNXV01000004">
    <property type="protein sequence ID" value="KTC86692.1"/>
    <property type="molecule type" value="Genomic_DNA"/>
</dbReference>
<evidence type="ECO:0000313" key="16">
    <source>
        <dbReference type="Proteomes" id="UP000054742"/>
    </source>
</evidence>
<reference evidence="15 16" key="1">
    <citation type="submission" date="2015-11" db="EMBL/GenBank/DDBJ databases">
        <title>Genomic analysis of 38 Legionella species identifies large and diverse effector repertoires.</title>
        <authorList>
            <person name="Burstein D."/>
            <person name="Amaro F."/>
            <person name="Zusman T."/>
            <person name="Lifshitz Z."/>
            <person name="Cohen O."/>
            <person name="Gilbert J.A."/>
            <person name="Pupko T."/>
            <person name="Shuman H.A."/>
            <person name="Segal G."/>
        </authorList>
    </citation>
    <scope>NUCLEOTIDE SEQUENCE [LARGE SCALE GENOMIC DNA]</scope>
    <source>
        <strain evidence="15 16">ATCC 43878</strain>
    </source>
</reference>
<dbReference type="InterPro" id="IPR011577">
    <property type="entry name" value="Cyt_b561_bac/Ni-Hgenase"/>
</dbReference>
<dbReference type="GO" id="GO:0009055">
    <property type="term" value="F:electron transfer activity"/>
    <property type="evidence" value="ECO:0007669"/>
    <property type="project" value="InterPro"/>
</dbReference>
<gene>
    <name evidence="15" type="primary">cybB</name>
    <name evidence="15" type="ORF">Lbru_0633</name>
</gene>
<protein>
    <submittedName>
        <fullName evidence="15">Cytochrome b-561 transmembrane protein</fullName>
    </submittedName>
</protein>
<dbReference type="GO" id="GO:0020037">
    <property type="term" value="F:heme binding"/>
    <property type="evidence" value="ECO:0007669"/>
    <property type="project" value="TreeGrafter"/>
</dbReference>
<keyword evidence="7" id="KW-0479">Metal-binding</keyword>
<dbReference type="Gene3D" id="1.20.950.20">
    <property type="entry name" value="Transmembrane di-heme cytochromes, Chain C"/>
    <property type="match status" value="1"/>
</dbReference>
<dbReference type="GO" id="GO:0022904">
    <property type="term" value="P:respiratory electron transport chain"/>
    <property type="evidence" value="ECO:0007669"/>
    <property type="project" value="InterPro"/>
</dbReference>
<feature type="transmembrane region" description="Helical" evidence="13">
    <location>
        <begin position="12"/>
        <end position="34"/>
    </location>
</feature>
<comment type="cofactor">
    <cofactor evidence="1">
        <name>heme b</name>
        <dbReference type="ChEBI" id="CHEBI:60344"/>
    </cofactor>
</comment>